<name>A0ABU4GS33_9CLOT</name>
<dbReference type="EMBL" id="JAWONS010000240">
    <property type="protein sequence ID" value="MDW2799002.1"/>
    <property type="molecule type" value="Genomic_DNA"/>
</dbReference>
<proteinExistence type="predicted"/>
<keyword evidence="2" id="KW-1133">Transmembrane helix</keyword>
<comment type="caution">
    <text evidence="3">The sequence shown here is derived from an EMBL/GenBank/DDBJ whole genome shotgun (WGS) entry which is preliminary data.</text>
</comment>
<keyword evidence="2" id="KW-0472">Membrane</keyword>
<feature type="transmembrane region" description="Helical" evidence="2">
    <location>
        <begin position="49"/>
        <end position="82"/>
    </location>
</feature>
<feature type="transmembrane region" description="Helical" evidence="2">
    <location>
        <begin position="94"/>
        <end position="115"/>
    </location>
</feature>
<keyword evidence="2" id="KW-0812">Transmembrane</keyword>
<organism evidence="3 4">
    <name type="scientific">Clostridium boliviensis</name>
    <dbReference type="NCBI Taxonomy" id="318465"/>
    <lineage>
        <taxon>Bacteria</taxon>
        <taxon>Bacillati</taxon>
        <taxon>Bacillota</taxon>
        <taxon>Clostridia</taxon>
        <taxon>Eubacteriales</taxon>
        <taxon>Clostridiaceae</taxon>
        <taxon>Clostridium</taxon>
    </lineage>
</organism>
<reference evidence="3 4" key="1">
    <citation type="submission" date="2023-10" db="EMBL/GenBank/DDBJ databases">
        <title>A novel Glycoside Hydrolase 43-Like Enzyme from Clostrdium boliviensis is an Endo-xylanase, and a Candidate for Xylooligosaccharides Production from Different Xylan Substrates.</title>
        <authorList>
            <person name="Alvarez M.T."/>
            <person name="Rocabado-Villegas L.R."/>
            <person name="Salas-Veizaga D.M."/>
            <person name="Linares-Pasten J.A."/>
            <person name="Gudmundsdottir E.E."/>
            <person name="Hreggvidsson G.O."/>
            <person name="Adlercreutz P."/>
            <person name="Nordberg Karlsson E."/>
        </authorList>
    </citation>
    <scope>NUCLEOTIDE SEQUENCE [LARGE SCALE GENOMIC DNA]</scope>
    <source>
        <strain evidence="3 4">E-1</strain>
    </source>
</reference>
<evidence type="ECO:0000256" key="2">
    <source>
        <dbReference type="SAM" id="Phobius"/>
    </source>
</evidence>
<gene>
    <name evidence="3" type="ORF">RZO55_15635</name>
</gene>
<evidence type="ECO:0000313" key="3">
    <source>
        <dbReference type="EMBL" id="MDW2799002.1"/>
    </source>
</evidence>
<protein>
    <submittedName>
        <fullName evidence="3">DUF4190 domain-containing protein</fullName>
    </submittedName>
</protein>
<feature type="region of interest" description="Disordered" evidence="1">
    <location>
        <begin position="1"/>
        <end position="22"/>
    </location>
</feature>
<dbReference type="Proteomes" id="UP001276854">
    <property type="component" value="Unassembled WGS sequence"/>
</dbReference>
<sequence>MDQDNQMDFNEPSVSPENDIQPVSVNSDIEQNNAVNFQQPPQKMQNNMALASLIMGIIGIVTACSCYGGLIFGSLGIVFALLSKTEDHFEGNATAGLITSIIALVLTVIVMFLYVTWGVMHKLSTGGAFH</sequence>
<evidence type="ECO:0000313" key="4">
    <source>
        <dbReference type="Proteomes" id="UP001276854"/>
    </source>
</evidence>
<keyword evidence="4" id="KW-1185">Reference proteome</keyword>
<accession>A0ABU4GS33</accession>
<evidence type="ECO:0000256" key="1">
    <source>
        <dbReference type="SAM" id="MobiDB-lite"/>
    </source>
</evidence>
<dbReference type="RefSeq" id="WP_318065194.1">
    <property type="nucleotide sequence ID" value="NZ_JAWONS010000240.1"/>
</dbReference>